<evidence type="ECO:0000313" key="2">
    <source>
        <dbReference type="Proteomes" id="UP000239757"/>
    </source>
</evidence>
<name>A0A2P5YNH5_GOSBA</name>
<dbReference type="Proteomes" id="UP000239757">
    <property type="component" value="Unassembled WGS sequence"/>
</dbReference>
<protein>
    <submittedName>
        <fullName evidence="1">Uncharacterized protein</fullName>
    </submittedName>
</protein>
<accession>A0A2P5YNH5</accession>
<gene>
    <name evidence="1" type="ORF">GOBAR_AA03431</name>
</gene>
<dbReference type="EMBL" id="KZ662956">
    <property type="protein sequence ID" value="PPS17147.1"/>
    <property type="molecule type" value="Genomic_DNA"/>
</dbReference>
<dbReference type="AlphaFoldDB" id="A0A2P5YNH5"/>
<proteinExistence type="predicted"/>
<organism evidence="1 2">
    <name type="scientific">Gossypium barbadense</name>
    <name type="common">Sea Island cotton</name>
    <name type="synonym">Hibiscus barbadensis</name>
    <dbReference type="NCBI Taxonomy" id="3634"/>
    <lineage>
        <taxon>Eukaryota</taxon>
        <taxon>Viridiplantae</taxon>
        <taxon>Streptophyta</taxon>
        <taxon>Embryophyta</taxon>
        <taxon>Tracheophyta</taxon>
        <taxon>Spermatophyta</taxon>
        <taxon>Magnoliopsida</taxon>
        <taxon>eudicotyledons</taxon>
        <taxon>Gunneridae</taxon>
        <taxon>Pentapetalae</taxon>
        <taxon>rosids</taxon>
        <taxon>malvids</taxon>
        <taxon>Malvales</taxon>
        <taxon>Malvaceae</taxon>
        <taxon>Malvoideae</taxon>
        <taxon>Gossypium</taxon>
    </lineage>
</organism>
<evidence type="ECO:0000313" key="1">
    <source>
        <dbReference type="EMBL" id="PPS17147.1"/>
    </source>
</evidence>
<reference evidence="1 2" key="1">
    <citation type="submission" date="2015-01" db="EMBL/GenBank/DDBJ databases">
        <title>Genome of allotetraploid Gossypium barbadense reveals genomic plasticity and fiber elongation in cotton evolution.</title>
        <authorList>
            <person name="Chen X."/>
            <person name="Liu X."/>
            <person name="Zhao B."/>
            <person name="Zheng H."/>
            <person name="Hu Y."/>
            <person name="Lu G."/>
            <person name="Yang C."/>
            <person name="Chen J."/>
            <person name="Shan C."/>
            <person name="Zhang L."/>
            <person name="Zhou Y."/>
            <person name="Wang L."/>
            <person name="Guo W."/>
            <person name="Bai Y."/>
            <person name="Ruan J."/>
            <person name="Shangguan X."/>
            <person name="Mao Y."/>
            <person name="Jiang J."/>
            <person name="Zhu Y."/>
            <person name="Lei J."/>
            <person name="Kang H."/>
            <person name="Chen S."/>
            <person name="He X."/>
            <person name="Wang R."/>
            <person name="Wang Y."/>
            <person name="Chen J."/>
            <person name="Wang L."/>
            <person name="Yu S."/>
            <person name="Wang B."/>
            <person name="Wei J."/>
            <person name="Song S."/>
            <person name="Lu X."/>
            <person name="Gao Z."/>
            <person name="Gu W."/>
            <person name="Deng X."/>
            <person name="Ma D."/>
            <person name="Wang S."/>
            <person name="Liang W."/>
            <person name="Fang L."/>
            <person name="Cai C."/>
            <person name="Zhu X."/>
            <person name="Zhou B."/>
            <person name="Zhang Y."/>
            <person name="Chen Z."/>
            <person name="Xu S."/>
            <person name="Zhu R."/>
            <person name="Wang S."/>
            <person name="Zhang T."/>
            <person name="Zhao G."/>
        </authorList>
    </citation>
    <scope>NUCLEOTIDE SEQUENCE [LARGE SCALE GENOMIC DNA]</scope>
    <source>
        <strain evidence="2">cv. Xinhai21</strain>
        <tissue evidence="1">Leaf</tissue>
    </source>
</reference>
<sequence>MASKQLMIFIGRVMKKKVDWGVDDLELREDDVRKDVVDGVPFIEFLNRINTLIEESMSTTVVVKLVGRRIGYNALWNKCGRFSHLKEGCPFVNKEDAMEGDEIHHQGKSIETQQNGVTGFHKRVEKENLENG</sequence>
<dbReference type="OrthoDB" id="1000832at2759"/>